<dbReference type="EMBL" id="BGPR01000291">
    <property type="protein sequence ID" value="GBM10887.1"/>
    <property type="molecule type" value="Genomic_DNA"/>
</dbReference>
<evidence type="ECO:0000313" key="3">
    <source>
        <dbReference type="Proteomes" id="UP000499080"/>
    </source>
</evidence>
<dbReference type="AlphaFoldDB" id="A0A4Y2D461"/>
<dbReference type="SUPFAM" id="SSF46689">
    <property type="entry name" value="Homeodomain-like"/>
    <property type="match status" value="1"/>
</dbReference>
<comment type="caution">
    <text evidence="2">The sequence shown here is derived from an EMBL/GenBank/DDBJ whole genome shotgun (WGS) entry which is preliminary data.</text>
</comment>
<dbReference type="GO" id="GO:0005634">
    <property type="term" value="C:nucleus"/>
    <property type="evidence" value="ECO:0007669"/>
    <property type="project" value="UniProtKB-SubCell"/>
</dbReference>
<sequence>MPISYVFPLHPLSYRKFHSIVPLCWKFHSSPRPFAFCLSIGYFLSDSEVLALPKCRSFIYAMEPTERKRVLLTVEQKFQIASRNEAGETLTKLSKEFGVGVSAVGYMRRDSEKIKRF</sequence>
<dbReference type="OrthoDB" id="361972at2759"/>
<protein>
    <submittedName>
        <fullName evidence="2">Uncharacterized protein</fullName>
    </submittedName>
</protein>
<name>A0A4Y2D461_ARAVE</name>
<dbReference type="InterPro" id="IPR009057">
    <property type="entry name" value="Homeodomain-like_sf"/>
</dbReference>
<keyword evidence="3" id="KW-1185">Reference proteome</keyword>
<gene>
    <name evidence="2" type="ORF">AVEN_42140_1</name>
</gene>
<proteinExistence type="predicted"/>
<organism evidence="2 3">
    <name type="scientific">Araneus ventricosus</name>
    <name type="common">Orbweaver spider</name>
    <name type="synonym">Epeira ventricosa</name>
    <dbReference type="NCBI Taxonomy" id="182803"/>
    <lineage>
        <taxon>Eukaryota</taxon>
        <taxon>Metazoa</taxon>
        <taxon>Ecdysozoa</taxon>
        <taxon>Arthropoda</taxon>
        <taxon>Chelicerata</taxon>
        <taxon>Arachnida</taxon>
        <taxon>Araneae</taxon>
        <taxon>Araneomorphae</taxon>
        <taxon>Entelegynae</taxon>
        <taxon>Araneoidea</taxon>
        <taxon>Araneidae</taxon>
        <taxon>Araneus</taxon>
    </lineage>
</organism>
<reference evidence="2 3" key="1">
    <citation type="journal article" date="2019" name="Sci. Rep.">
        <title>Orb-weaving spider Araneus ventricosus genome elucidates the spidroin gene catalogue.</title>
        <authorList>
            <person name="Kono N."/>
            <person name="Nakamura H."/>
            <person name="Ohtoshi R."/>
            <person name="Moran D.A.P."/>
            <person name="Shinohara A."/>
            <person name="Yoshida Y."/>
            <person name="Fujiwara M."/>
            <person name="Mori M."/>
            <person name="Tomita M."/>
            <person name="Arakawa K."/>
        </authorList>
    </citation>
    <scope>NUCLEOTIDE SEQUENCE [LARGE SCALE GENOMIC DNA]</scope>
</reference>
<evidence type="ECO:0000256" key="1">
    <source>
        <dbReference type="ARBA" id="ARBA00004123"/>
    </source>
</evidence>
<evidence type="ECO:0000313" key="2">
    <source>
        <dbReference type="EMBL" id="GBM10887.1"/>
    </source>
</evidence>
<dbReference type="Proteomes" id="UP000499080">
    <property type="component" value="Unassembled WGS sequence"/>
</dbReference>
<accession>A0A4Y2D461</accession>
<comment type="subcellular location">
    <subcellularLocation>
        <location evidence="1">Nucleus</location>
    </subcellularLocation>
</comment>